<dbReference type="GO" id="GO:0005886">
    <property type="term" value="C:plasma membrane"/>
    <property type="evidence" value="ECO:0007669"/>
    <property type="project" value="UniProtKB-SubCell"/>
</dbReference>
<protein>
    <recommendedName>
        <fullName evidence="8">Cardiolipin synthase</fullName>
        <ecNumber evidence="8">2.7.8.-</ecNumber>
    </recommendedName>
</protein>
<comment type="caution">
    <text evidence="11">The sequence shown here is derived from an EMBL/GenBank/DDBJ whole genome shotgun (WGS) entry which is preliminary data.</text>
</comment>
<dbReference type="OrthoDB" id="9762009at2"/>
<evidence type="ECO:0000256" key="1">
    <source>
        <dbReference type="ARBA" id="ARBA00004236"/>
    </source>
</evidence>
<feature type="transmembrane region" description="Helical" evidence="9">
    <location>
        <begin position="86"/>
        <end position="104"/>
    </location>
</feature>
<evidence type="ECO:0000256" key="8">
    <source>
        <dbReference type="NCBIfam" id="TIGR04265"/>
    </source>
</evidence>
<dbReference type="Gene3D" id="3.30.870.10">
    <property type="entry name" value="Endonuclease Chain A"/>
    <property type="match status" value="2"/>
</dbReference>
<dbReference type="PROSITE" id="PS50035">
    <property type="entry name" value="PLD"/>
    <property type="match status" value="2"/>
</dbReference>
<evidence type="ECO:0000256" key="6">
    <source>
        <dbReference type="ARBA" id="ARBA00022989"/>
    </source>
</evidence>
<dbReference type="PANTHER" id="PTHR21248:SF22">
    <property type="entry name" value="PHOSPHOLIPASE D"/>
    <property type="match status" value="1"/>
</dbReference>
<feature type="transmembrane region" description="Helical" evidence="9">
    <location>
        <begin position="54"/>
        <end position="74"/>
    </location>
</feature>
<dbReference type="SMART" id="SM00155">
    <property type="entry name" value="PLDc"/>
    <property type="match status" value="2"/>
</dbReference>
<dbReference type="InterPro" id="IPR025202">
    <property type="entry name" value="PLD-like_dom"/>
</dbReference>
<dbReference type="CDD" id="cd09154">
    <property type="entry name" value="PLDc_SMU_988_like_1"/>
    <property type="match status" value="1"/>
</dbReference>
<keyword evidence="7 9" id="KW-0472">Membrane</keyword>
<comment type="subcellular location">
    <subcellularLocation>
        <location evidence="1">Cell membrane</location>
    </subcellularLocation>
</comment>
<dbReference type="GO" id="GO:0032049">
    <property type="term" value="P:cardiolipin biosynthetic process"/>
    <property type="evidence" value="ECO:0007669"/>
    <property type="project" value="UniProtKB-UniRule"/>
</dbReference>
<dbReference type="CDD" id="cd09160">
    <property type="entry name" value="PLDc_SMU_988_like_2"/>
    <property type="match status" value="1"/>
</dbReference>
<dbReference type="SUPFAM" id="SSF56024">
    <property type="entry name" value="Phospholipase D/nuclease"/>
    <property type="match status" value="2"/>
</dbReference>
<evidence type="ECO:0000259" key="10">
    <source>
        <dbReference type="PROSITE" id="PS50035"/>
    </source>
</evidence>
<dbReference type="GO" id="GO:0008808">
    <property type="term" value="F:cardiolipin synthase activity"/>
    <property type="evidence" value="ECO:0007669"/>
    <property type="project" value="UniProtKB-UniRule"/>
</dbReference>
<keyword evidence="3" id="KW-0808">Transferase</keyword>
<dbReference type="EC" id="2.7.8.-" evidence="8"/>
<dbReference type="NCBIfam" id="TIGR04265">
    <property type="entry name" value="bac_cardiolipin"/>
    <property type="match status" value="1"/>
</dbReference>
<dbReference type="InterPro" id="IPR022924">
    <property type="entry name" value="Cardiolipin_synthase"/>
</dbReference>
<organism evidence="11 12">
    <name type="scientific">Anaerotignum faecicola</name>
    <dbReference type="NCBI Taxonomy" id="2358141"/>
    <lineage>
        <taxon>Bacteria</taxon>
        <taxon>Bacillati</taxon>
        <taxon>Bacillota</taxon>
        <taxon>Clostridia</taxon>
        <taxon>Lachnospirales</taxon>
        <taxon>Anaerotignaceae</taxon>
        <taxon>Anaerotignum</taxon>
    </lineage>
</organism>
<dbReference type="AlphaFoldDB" id="A0A401LGI3"/>
<sequence length="526" mass="60317">MSKDGKKPLGDSSVFQKGRKGAMRVIYGRTAIIAVSFLAQIILIGGVVNFFRPYIPMFFGGYMVLGLGIVLLILNKETTPETKLMWTVITMLLPLVGAALYVYVETQPGYRLLAKRLNDIYKQTEAFVQQDEAVLDALEQKDIGTAQLARYVHKNGNFATYQNTEVTFFPLGEDKFAAMLTELERAEQFIFMEYFILKEGYMWEKILEILERKVQAGVEVRVMYDGTCAMFDLPFRYPELLKAKGIQCKMFAPIRPILSTHYNNRDHRKILVIDGKVGFTGGVNIGDEYINRVEKHGHWKDTAVMFKGDAVQGLTMMFLQMWNVTEKEPEYGKYLQKAEKASQAKGFVLPYGDSPFDDEPVGETVYMDILNRAKKYVHIMTPYLIIDQSMITALTFAAKRGVDVKLILPHIPDKKFVFALAKSHYKELLKAGVRIYEYTPGFVHAKIFTSDDEKAVVGTINLDYRSLYLHFECAAFLYQVEEIAEIEKDFQRTLEKCQEVTLENRKKGTFFLRLEGWLLKWLAPLM</sequence>
<dbReference type="InterPro" id="IPR001736">
    <property type="entry name" value="PLipase_D/transphosphatidylase"/>
</dbReference>
<dbReference type="Pfam" id="PF13091">
    <property type="entry name" value="PLDc_2"/>
    <property type="match status" value="2"/>
</dbReference>
<evidence type="ECO:0000256" key="9">
    <source>
        <dbReference type="SAM" id="Phobius"/>
    </source>
</evidence>
<feature type="domain" description="PLD phosphodiesterase" evidence="10">
    <location>
        <begin position="439"/>
        <end position="466"/>
    </location>
</feature>
<keyword evidence="6 9" id="KW-1133">Transmembrane helix</keyword>
<keyword evidence="5" id="KW-0677">Repeat</keyword>
<evidence type="ECO:0000313" key="12">
    <source>
        <dbReference type="Proteomes" id="UP000287361"/>
    </source>
</evidence>
<evidence type="ECO:0000256" key="3">
    <source>
        <dbReference type="ARBA" id="ARBA00022679"/>
    </source>
</evidence>
<dbReference type="PANTHER" id="PTHR21248">
    <property type="entry name" value="CARDIOLIPIN SYNTHASE"/>
    <property type="match status" value="1"/>
</dbReference>
<feature type="domain" description="PLD phosphodiesterase" evidence="10">
    <location>
        <begin position="262"/>
        <end position="289"/>
    </location>
</feature>
<proteinExistence type="predicted"/>
<name>A0A401LGI3_9FIRM</name>
<gene>
    <name evidence="11" type="ORF">KGMB03357_22750</name>
</gene>
<keyword evidence="4 9" id="KW-0812">Transmembrane</keyword>
<accession>A0A401LGI3</accession>
<keyword evidence="2" id="KW-1003">Cell membrane</keyword>
<evidence type="ECO:0000256" key="7">
    <source>
        <dbReference type="ARBA" id="ARBA00023136"/>
    </source>
</evidence>
<evidence type="ECO:0000256" key="5">
    <source>
        <dbReference type="ARBA" id="ARBA00022737"/>
    </source>
</evidence>
<reference evidence="11 12" key="1">
    <citation type="submission" date="2018-10" db="EMBL/GenBank/DDBJ databases">
        <title>Draft Genome Sequence of Anaerotignum sp. KCTC 15736.</title>
        <authorList>
            <person name="Choi S.H."/>
            <person name="Kim J.S."/>
            <person name="Kang S.W."/>
            <person name="Lee J.S."/>
            <person name="Park S.H."/>
        </authorList>
    </citation>
    <scope>NUCLEOTIDE SEQUENCE [LARGE SCALE GENOMIC DNA]</scope>
    <source>
        <strain evidence="11 12">KCTC 15736</strain>
    </source>
</reference>
<keyword evidence="12" id="KW-1185">Reference proteome</keyword>
<feature type="transmembrane region" description="Helical" evidence="9">
    <location>
        <begin position="26"/>
        <end position="48"/>
    </location>
</feature>
<evidence type="ECO:0000313" key="11">
    <source>
        <dbReference type="EMBL" id="GCB30614.1"/>
    </source>
</evidence>
<evidence type="ECO:0000256" key="2">
    <source>
        <dbReference type="ARBA" id="ARBA00022475"/>
    </source>
</evidence>
<evidence type="ECO:0000256" key="4">
    <source>
        <dbReference type="ARBA" id="ARBA00022692"/>
    </source>
</evidence>
<dbReference type="Proteomes" id="UP000287361">
    <property type="component" value="Unassembled WGS sequence"/>
</dbReference>
<dbReference type="EMBL" id="BHVZ01000014">
    <property type="protein sequence ID" value="GCB30614.1"/>
    <property type="molecule type" value="Genomic_DNA"/>
</dbReference>